<dbReference type="SUPFAM" id="SSF53720">
    <property type="entry name" value="ALDH-like"/>
    <property type="match status" value="1"/>
</dbReference>
<evidence type="ECO:0000256" key="2">
    <source>
        <dbReference type="ARBA" id="ARBA00023027"/>
    </source>
</evidence>
<dbReference type="GO" id="GO:0009898">
    <property type="term" value="C:cytoplasmic side of plasma membrane"/>
    <property type="evidence" value="ECO:0007669"/>
    <property type="project" value="TreeGrafter"/>
</dbReference>
<dbReference type="PANTHER" id="PTHR42862:SF1">
    <property type="entry name" value="DELTA-1-PYRROLINE-5-CARBOXYLATE DEHYDROGENASE 2, ISOFORM A-RELATED"/>
    <property type="match status" value="1"/>
</dbReference>
<name>A0A076YF77_9GAMM</name>
<dbReference type="PANTHER" id="PTHR42862">
    <property type="entry name" value="DELTA-1-PYRROLINE-5-CARBOXYLATE DEHYDROGENASE 1, ISOFORM A-RELATED"/>
    <property type="match status" value="1"/>
</dbReference>
<dbReference type="InterPro" id="IPR011975">
    <property type="entry name" value="PaaN_2"/>
</dbReference>
<dbReference type="InterPro" id="IPR015590">
    <property type="entry name" value="Aldehyde_DH_dom"/>
</dbReference>
<feature type="domain" description="Aldehyde dehydrogenase" evidence="3">
    <location>
        <begin position="87"/>
        <end position="502"/>
    </location>
</feature>
<keyword evidence="2" id="KW-0520">NAD</keyword>
<dbReference type="AlphaFoldDB" id="A0A076YF77"/>
<dbReference type="InterPro" id="IPR050485">
    <property type="entry name" value="Proline_metab_enzyme"/>
</dbReference>
<evidence type="ECO:0000259" key="3">
    <source>
        <dbReference type="Pfam" id="PF00171"/>
    </source>
</evidence>
<dbReference type="GO" id="GO:0003842">
    <property type="term" value="F:L-glutamate gamma-semialdehyde dehydrogenase activity"/>
    <property type="evidence" value="ECO:0007669"/>
    <property type="project" value="TreeGrafter"/>
</dbReference>
<dbReference type="Gene3D" id="3.40.309.10">
    <property type="entry name" value="Aldehyde Dehydrogenase, Chain A, domain 2"/>
    <property type="match status" value="1"/>
</dbReference>
<dbReference type="InterPro" id="IPR016163">
    <property type="entry name" value="Ald_DH_C"/>
</dbReference>
<dbReference type="GO" id="GO:0010133">
    <property type="term" value="P:L-proline catabolic process to L-glutamate"/>
    <property type="evidence" value="ECO:0007669"/>
    <property type="project" value="TreeGrafter"/>
</dbReference>
<evidence type="ECO:0000313" key="4">
    <source>
        <dbReference type="EMBL" id="AIK66558.1"/>
    </source>
</evidence>
<dbReference type="EMBL" id="KJ829504">
    <property type="protein sequence ID" value="AIK66558.1"/>
    <property type="molecule type" value="Genomic_DNA"/>
</dbReference>
<proteinExistence type="predicted"/>
<dbReference type="Gene3D" id="3.40.605.10">
    <property type="entry name" value="Aldehyde Dehydrogenase, Chain A, domain 1"/>
    <property type="match status" value="1"/>
</dbReference>
<dbReference type="Pfam" id="PF00171">
    <property type="entry name" value="Aldedh"/>
    <property type="match status" value="1"/>
</dbReference>
<organism evidence="4">
    <name type="scientific">Arhodomonas sp. Seminole</name>
    <dbReference type="NCBI Taxonomy" id="1204713"/>
    <lineage>
        <taxon>Bacteria</taxon>
        <taxon>Pseudomonadati</taxon>
        <taxon>Pseudomonadota</taxon>
        <taxon>Gammaproteobacteria</taxon>
        <taxon>Chromatiales</taxon>
        <taxon>Ectothiorhodospiraceae</taxon>
        <taxon>Arhodomonas</taxon>
    </lineage>
</organism>
<dbReference type="InterPro" id="IPR016162">
    <property type="entry name" value="Ald_DH_N"/>
</dbReference>
<dbReference type="NCBIfam" id="TIGR02288">
    <property type="entry name" value="PaaN_2"/>
    <property type="match status" value="1"/>
</dbReference>
<sequence length="555" mass="60469">MTQDFYAKHRDTLEKAIEATRTREFWSPYPEAPSGKIYGENAAAEGEAAFKARLNQPFKLEMPGIEGEVGEERSPYGFDLGIRYPKVDIDTLMPAMKQSLVAWRDAGPEARAGVCAEILERLNKRSFEMAHAVMHTTGQAFVMAFQAGGTHAQDRGLEAVAYGLEAQTRTVSETRWVKPQGKRDPLEVDKRFRVIPRGLGLMIGVSTFPTWNGYPGLFASLVTGNPVVVKPHPHTVLPLAITVEVAQEVLEEAGFDPWIVSLVADTREAPVTKELALREEVGVIDFTGSSEFGEWLERNCHQAQVYTEKSGVNSIVIDSTDDLKGMVQNLAFSLSLYSGQMCTTPQDIFVPRDGIETDQGHLSFDEVASAIAEGVRKFLSDNDRATAVIGAIQAEVTADRIGEAAKLGEVVLASETREHPQFEGARVRTPMVLKLDASDEAAYSRELFGPISMIIATDSTEDSIARATRLAKDKGAITWGVYSTDEGVLSRMEEAAMEAGVSVSENLTGGVFVNQTAAFSDYHATGANPAANAVLCDSAFVANRFRVVETRRHAA</sequence>
<keyword evidence="1" id="KW-0560">Oxidoreductase</keyword>
<evidence type="ECO:0000256" key="1">
    <source>
        <dbReference type="ARBA" id="ARBA00023002"/>
    </source>
</evidence>
<dbReference type="InterPro" id="IPR016161">
    <property type="entry name" value="Ald_DH/histidinol_DH"/>
</dbReference>
<reference evidence="4" key="1">
    <citation type="submission" date="2014-04" db="EMBL/GenBank/DDBJ databases">
        <title>Isolation and characterization of a novel Arhodomonas sp. strain Seminole and its Genetic Potential to Degrade Hydrocarbons at high salinity.</title>
        <authorList>
            <person name="Dalvi S."/>
            <person name="Nicholson C.A."/>
            <person name="Najar F.Z."/>
            <person name="Roe B.A."/>
            <person name="Canaan P."/>
            <person name="Hartson S.D."/>
            <person name="Fathepure B.Z."/>
        </authorList>
    </citation>
    <scope>NUCLEOTIDE SEQUENCE</scope>
    <source>
        <strain evidence="4">Seminole</strain>
    </source>
</reference>
<protein>
    <submittedName>
        <fullName evidence="4">Phenylacetic acid degradation protein paaN2 (Ring opening enzyme)</fullName>
    </submittedName>
</protein>
<accession>A0A076YF77</accession>